<feature type="compositionally biased region" description="Basic and acidic residues" evidence="1">
    <location>
        <begin position="1080"/>
        <end position="1091"/>
    </location>
</feature>
<evidence type="ECO:0000256" key="1">
    <source>
        <dbReference type="SAM" id="MobiDB-lite"/>
    </source>
</evidence>
<feature type="compositionally biased region" description="Low complexity" evidence="1">
    <location>
        <begin position="651"/>
        <end position="667"/>
    </location>
</feature>
<dbReference type="EMBL" id="CDMZ01004730">
    <property type="protein sequence ID" value="CUC10610.1"/>
    <property type="molecule type" value="Genomic_DNA"/>
</dbReference>
<feature type="compositionally biased region" description="Low complexity" evidence="1">
    <location>
        <begin position="396"/>
        <end position="405"/>
    </location>
</feature>
<feature type="region of interest" description="Disordered" evidence="1">
    <location>
        <begin position="1165"/>
        <end position="1189"/>
    </location>
</feature>
<feature type="region of interest" description="Disordered" evidence="1">
    <location>
        <begin position="885"/>
        <end position="911"/>
    </location>
</feature>
<dbReference type="VEuPathDB" id="CryptoDB:Cvel_10136"/>
<proteinExistence type="predicted"/>
<feature type="region of interest" description="Disordered" evidence="1">
    <location>
        <begin position="948"/>
        <end position="967"/>
    </location>
</feature>
<feature type="region of interest" description="Disordered" evidence="1">
    <location>
        <begin position="1236"/>
        <end position="1264"/>
    </location>
</feature>
<accession>A0A0K6SAL0</accession>
<name>A0A0K6SAL0_9ALVE</name>
<protein>
    <submittedName>
        <fullName evidence="2">Uncharacterized protein</fullName>
    </submittedName>
</protein>
<feature type="region of interest" description="Disordered" evidence="1">
    <location>
        <begin position="640"/>
        <end position="672"/>
    </location>
</feature>
<gene>
    <name evidence="2" type="ORF">Cvel_10136.t2.CR2</name>
</gene>
<feature type="region of interest" description="Disordered" evidence="1">
    <location>
        <begin position="366"/>
        <end position="406"/>
    </location>
</feature>
<evidence type="ECO:0000313" key="2">
    <source>
        <dbReference type="EMBL" id="CUC10610.1"/>
    </source>
</evidence>
<reference evidence="2" key="1">
    <citation type="submission" date="2014-11" db="EMBL/GenBank/DDBJ databases">
        <title>Molecular phylogeny of cliff fern family Woodsiaceae with morphological implications.</title>
        <authorList>
            <person name="Shao Y.-Z."/>
            <person name="Wei R."/>
            <person name="Zhang X.-C."/>
        </authorList>
    </citation>
    <scope>NUCLEOTIDE SEQUENCE</scope>
</reference>
<sequence>MPCPRLTSVGVSAGAASDHEDLSSSEIPSSFLSSRLQKAVCRMTSIELRKSVRASASLRVRDRDVWDAYMYRAAVLRGFGKRSQRMKARDAALILHAFASSGRRNVSFFSYMIDDLVERVHSLNLRDAALLCSSLSRFARPTRVGEGKQQGDLRGKGKGLREIETRRSKLLEAVFPVLLRKVSAKVPEQDLALLAYCYLKLDPCLRVEKGEEGWHAVVQKKRNAARRLLLFERIGSAVGARLGAKRVEQPQTFALLLQAYAMSSLATVCGRVVSLPGHEAAPLFCATTEESGRERVLEEGSMATASVGDDLTDAPASFPHSAFLFELMEETLRRLREFKGMDFVGVVRAMSLVMFAEDLRAREEGLGETGGKSVVSDSELSDDEEGGEGQKRRQAPSPSSSSAIPPNFPRRLLASVVENAPRFRSRELAVLLECLISPLHAVAAGETTGNLSELGVLSLRGREWVWDAGNKGGCVWLNGPGGRGGAFSPEISATVRALLQESLFRSSALPSALCARYLEMLVQFDSLHTLVWRRLSLSRDPNGSGDMREEGSPFGDRGSGDLEVENDGLSELVPGVLPFVERVRLLSDLSLRLIYASDRDVEPSRGRGNSGSTTGELSWRDETQMLSVASLAVASAHHMLMPPRSSRGTLTNSHRSNESSSTMSSESPHVGSSDHHDCMLLHPLLMFPSLRAVVGFCFERVSKRRDQAAMLLNEWLPVLAAGGVRDTRTVLLAGSQQAVEKFPLLSATELSRCALSAAVLQLPAVVDRLSIFPLLADAPFLESPESRKSSAGRQRAAEAAVNALFAAGVFMVSSPPRALSTGLLVKAADIACADAHRLSPPLLSRLAFAWHAGALAGASEKSKQTAEGLFESLVGSDKHGTVLHSARGATENMKSKPAGSTESRDGDSKRGLPTLPAVWRVSSNDCAALLTEPVSVPQGMAAEVGAAGRERARAKSRPSPLEPPQVSASWVRQWDPSVSEGVWGLQRKRLAEGGGVPGGPTFESRVEEELGRWEGVGWSTNAPVRAILGLGDGLGGGSDWFGPGSGSCGHVGMPFAVELTSLAAFVDRQLGGGRGGEGMGEEREKGERDRQNQALLKALKSQTRKGFFASRLGGSAPSIQPSEALQDVIGDQRVEQGNDMRVSPQTHILIDLLYSDFDFFLQPPAQRRRSSQASADMPTSPEASSSSRGIFQPSKLCGLKRAEHSLLRKAGWLLVAVSEEEWRQAEAEDLQATAEAASNRGLFSSEERGVNAEGGTSGPLLKQLPNGGLSARASCILDKIASLQEKR</sequence>
<feature type="region of interest" description="Disordered" evidence="1">
    <location>
        <begin position="1070"/>
        <end position="1091"/>
    </location>
</feature>
<organism evidence="2">
    <name type="scientific">Chromera velia CCMP2878</name>
    <dbReference type="NCBI Taxonomy" id="1169474"/>
    <lineage>
        <taxon>Eukaryota</taxon>
        <taxon>Sar</taxon>
        <taxon>Alveolata</taxon>
        <taxon>Colpodellida</taxon>
        <taxon>Chromeraceae</taxon>
        <taxon>Chromera</taxon>
    </lineage>
</organism>